<dbReference type="EMBL" id="JACHJG010000001">
    <property type="protein sequence ID" value="MBB4884569.1"/>
    <property type="molecule type" value="Genomic_DNA"/>
</dbReference>
<feature type="domain" description="DUF8094" evidence="1">
    <location>
        <begin position="2"/>
        <end position="295"/>
    </location>
</feature>
<sequence length="296" mass="31981">MSRAEAPKVLERFTDGYNEAYRELDPAAVERVETGALAEIGKADVTAQRALTPNGNPGYPALALADARFTIPKMAGWPKFFVADARSNRDKNRWFVVFTRAGAKDPWKAAYLSILSDNEIPKFTTDKDGWAEPVPATGGAGGKSGATAGLSTAPAAVSGAYTDYLHTGRGSVFAPGKATSGVREDRGKRVRTPNYWTEFIDTPERAPGFPSFALRTDDGGALVFFTAHHREKRTMAKGLRPTLTERRTKALLSGDLKSAVTFVRVSESAVKVPAKSADRRVVFLNRIESLTAAKGE</sequence>
<accession>A0A7W7PC27</accession>
<evidence type="ECO:0000313" key="3">
    <source>
        <dbReference type="Proteomes" id="UP000556436"/>
    </source>
</evidence>
<comment type="caution">
    <text evidence="2">The sequence shown here is derived from an EMBL/GenBank/DDBJ whole genome shotgun (WGS) entry which is preliminary data.</text>
</comment>
<dbReference type="InterPro" id="IPR058407">
    <property type="entry name" value="DUF8094"/>
</dbReference>
<dbReference type="Proteomes" id="UP000556436">
    <property type="component" value="Unassembled WGS sequence"/>
</dbReference>
<gene>
    <name evidence="2" type="ORF">FHS38_000578</name>
</gene>
<proteinExistence type="predicted"/>
<evidence type="ECO:0000259" key="1">
    <source>
        <dbReference type="Pfam" id="PF26366"/>
    </source>
</evidence>
<dbReference type="RefSeq" id="WP_229821869.1">
    <property type="nucleotide sequence ID" value="NZ_BMRW01000001.1"/>
</dbReference>
<reference evidence="2 3" key="1">
    <citation type="submission" date="2020-08" db="EMBL/GenBank/DDBJ databases">
        <title>Genomic Encyclopedia of Type Strains, Phase III (KMG-III): the genomes of soil and plant-associated and newly described type strains.</title>
        <authorList>
            <person name="Whitman W."/>
        </authorList>
    </citation>
    <scope>NUCLEOTIDE SEQUENCE [LARGE SCALE GENOMIC DNA]</scope>
    <source>
        <strain evidence="2 3">CECT 3265</strain>
    </source>
</reference>
<keyword evidence="3" id="KW-1185">Reference proteome</keyword>
<dbReference type="AlphaFoldDB" id="A0A7W7PC27"/>
<organism evidence="2 3">
    <name type="scientific">Streptomyces netropsis</name>
    <name type="common">Streptoverticillium netropsis</name>
    <dbReference type="NCBI Taxonomy" id="55404"/>
    <lineage>
        <taxon>Bacteria</taxon>
        <taxon>Bacillati</taxon>
        <taxon>Actinomycetota</taxon>
        <taxon>Actinomycetes</taxon>
        <taxon>Kitasatosporales</taxon>
        <taxon>Streptomycetaceae</taxon>
        <taxon>Streptomyces</taxon>
    </lineage>
</organism>
<evidence type="ECO:0000313" key="2">
    <source>
        <dbReference type="EMBL" id="MBB4884569.1"/>
    </source>
</evidence>
<protein>
    <recommendedName>
        <fullName evidence="1">DUF8094 domain-containing protein</fullName>
    </recommendedName>
</protein>
<dbReference type="Pfam" id="PF26366">
    <property type="entry name" value="DUF8094"/>
    <property type="match status" value="1"/>
</dbReference>
<name>A0A7W7PC27_STRNE</name>